<gene>
    <name evidence="3" type="ORF">SAMN02745108_01698</name>
</gene>
<evidence type="ECO:0000313" key="3">
    <source>
        <dbReference type="EMBL" id="SJZ82434.1"/>
    </source>
</evidence>
<dbReference type="Proteomes" id="UP000190449">
    <property type="component" value="Unassembled WGS sequence"/>
</dbReference>
<dbReference type="PANTHER" id="PTHR30547">
    <property type="entry name" value="UNCHARACTERIZED PROTEIN YHCG-RELATED"/>
    <property type="match status" value="1"/>
</dbReference>
<organism evidence="3 4">
    <name type="scientific">Fibrobacter intestinalis</name>
    <dbReference type="NCBI Taxonomy" id="28122"/>
    <lineage>
        <taxon>Bacteria</taxon>
        <taxon>Pseudomonadati</taxon>
        <taxon>Fibrobacterota</taxon>
        <taxon>Fibrobacteria</taxon>
        <taxon>Fibrobacterales</taxon>
        <taxon>Fibrobacteraceae</taxon>
        <taxon>Fibrobacter</taxon>
    </lineage>
</organism>
<dbReference type="EMBL" id="FUWU01000028">
    <property type="protein sequence ID" value="SJZ82434.1"/>
    <property type="molecule type" value="Genomic_DNA"/>
</dbReference>
<dbReference type="GO" id="GO:0004519">
    <property type="term" value="F:endonuclease activity"/>
    <property type="evidence" value="ECO:0007669"/>
    <property type="project" value="UniProtKB-KW"/>
</dbReference>
<dbReference type="Pfam" id="PF06250">
    <property type="entry name" value="YhcG_C"/>
    <property type="match status" value="1"/>
</dbReference>
<dbReference type="InterPro" id="IPR011856">
    <property type="entry name" value="tRNA_endonuc-like_dom_sf"/>
</dbReference>
<dbReference type="GO" id="GO:0003676">
    <property type="term" value="F:nucleic acid binding"/>
    <property type="evidence" value="ECO:0007669"/>
    <property type="project" value="InterPro"/>
</dbReference>
<dbReference type="PANTHER" id="PTHR30547:SF5">
    <property type="entry name" value="NUCLEASE YHCG-RELATED"/>
    <property type="match status" value="1"/>
</dbReference>
<proteinExistence type="predicted"/>
<keyword evidence="3" id="KW-0540">Nuclease</keyword>
<evidence type="ECO:0000313" key="4">
    <source>
        <dbReference type="Proteomes" id="UP000190449"/>
    </source>
</evidence>
<accession>A0A1T4NT65</accession>
<name>A0A1T4NT65_9BACT</name>
<dbReference type="InterPro" id="IPR009362">
    <property type="entry name" value="YhcG_C"/>
</dbReference>
<feature type="domain" description="YhcG N-terminal" evidence="2">
    <location>
        <begin position="2"/>
        <end position="118"/>
    </location>
</feature>
<dbReference type="Gene3D" id="3.40.1350.10">
    <property type="match status" value="1"/>
</dbReference>
<dbReference type="AlphaFoldDB" id="A0A1T4NT65"/>
<evidence type="ECO:0000259" key="2">
    <source>
        <dbReference type="Pfam" id="PF17761"/>
    </source>
</evidence>
<dbReference type="InterPro" id="IPR053148">
    <property type="entry name" value="PD-DEXK-like_domain"/>
</dbReference>
<dbReference type="Pfam" id="PF17761">
    <property type="entry name" value="DUF1016_N"/>
    <property type="match status" value="1"/>
</dbReference>
<sequence length="316" mass="37363">MSALYWEIGNKINQNLLKDRRADYGKQIVANLSKQLRQEYGTGSFSEKNLRRMMQFSSTFPNRENVATLLRQFSWSHFTLFIPIQDELKRSFYMEMCRLENWSVRTLREKIDGMLYERTAISKRSEETIKKDLMVLKETDRLSPDLVFKDPYFLDFLGLHDSYSEKDLENAILAEMERFICEMGTDFGFMARQKRITVDNEDYYIDLLFSHRHLHCLVVVELKLGEFKAAYKGQMELYLRWLEKNDHVEGEKPPIGLILCAGKNDEHVELMHLEDSNIRVAEYLTKLPDQKLLEQKLSQAITFAKNRLETRTGERN</sequence>
<keyword evidence="3" id="KW-0255">Endonuclease</keyword>
<keyword evidence="3" id="KW-0378">Hydrolase</keyword>
<protein>
    <submittedName>
        <fullName evidence="3">Predicted nuclease of restriction endonuclease-like (RecB) superfamily, DUF1016 family</fullName>
    </submittedName>
</protein>
<reference evidence="3 4" key="1">
    <citation type="submission" date="2017-02" db="EMBL/GenBank/DDBJ databases">
        <authorList>
            <person name="Peterson S.W."/>
        </authorList>
    </citation>
    <scope>NUCLEOTIDE SEQUENCE [LARGE SCALE GENOMIC DNA]</scope>
    <source>
        <strain evidence="3 4">ATCC 43854</strain>
    </source>
</reference>
<dbReference type="InterPro" id="IPR041527">
    <property type="entry name" value="YhcG_N"/>
</dbReference>
<feature type="domain" description="YhcG PDDEXK nuclease" evidence="1">
    <location>
        <begin position="147"/>
        <end position="297"/>
    </location>
</feature>
<evidence type="ECO:0000259" key="1">
    <source>
        <dbReference type="Pfam" id="PF06250"/>
    </source>
</evidence>